<name>B8F0I7_BORGR</name>
<proteinExistence type="predicted"/>
<reference evidence="1 3" key="1">
    <citation type="submission" date="2008-12" db="EMBL/GenBank/DDBJ databases">
        <authorList>
            <person name="Fraser-Liggett C.M."/>
            <person name="Mongodin E.F."/>
            <person name="Casjens B."/>
            <person name="Dunn J."/>
            <person name="Luft B."/>
            <person name="Qiu W."/>
            <person name="Schutzer S."/>
            <person name="Sebastian Y."/>
        </authorList>
    </citation>
    <scope>NUCLEOTIDE SEQUENCE [LARGE SCALE GENOMIC DNA]</scope>
    <source>
        <strain evidence="1 3">PBr</strain>
        <plasmid evidence="1 3">PBr_lp25</plasmid>
    </source>
</reference>
<accession>B8F0I7</accession>
<geneLocation type="plasmid" evidence="2 3">
    <name>PBr_lp28-4</name>
</geneLocation>
<evidence type="ECO:0000313" key="1">
    <source>
        <dbReference type="EMBL" id="ACL34458.1"/>
    </source>
</evidence>
<protein>
    <submittedName>
        <fullName evidence="1">Uncharacterized protein</fullName>
    </submittedName>
</protein>
<dbReference type="AlphaFoldDB" id="B8F0I7"/>
<organism evidence="1 3">
    <name type="scientific">Borreliella garinii PBr</name>
    <dbReference type="NCBI Taxonomy" id="498743"/>
    <lineage>
        <taxon>Bacteria</taxon>
        <taxon>Pseudomonadati</taxon>
        <taxon>Spirochaetota</taxon>
        <taxon>Spirochaetia</taxon>
        <taxon>Spirochaetales</taxon>
        <taxon>Borreliaceae</taxon>
        <taxon>Borreliella</taxon>
    </lineage>
</organism>
<geneLocation type="plasmid" evidence="1 3">
    <name>PBr_lp25</name>
</geneLocation>
<evidence type="ECO:0000313" key="2">
    <source>
        <dbReference type="EMBL" id="ACL34616.1"/>
    </source>
</evidence>
<reference evidence="3" key="3">
    <citation type="journal article" date="2011" name="J. Bacteriol.">
        <title>Whole-genome sequences of two Borrelia afzelii and two Borrelia garinii Lyme disease agent isolates.</title>
        <authorList>
            <person name="Casjens S.R."/>
            <person name="Mongodin E.F."/>
            <person name="Qiu W.-G."/>
            <person name="Dunn J.J."/>
            <person name="Luft B.J."/>
            <person name="Fraser-Liggett C.M."/>
            <person name="Schutzer S.E."/>
        </authorList>
    </citation>
    <scope>NUCLEOTIDE SEQUENCE [LARGE SCALE GENOMIC DNA]</scope>
    <source>
        <strain evidence="3">PBr</strain>
    </source>
</reference>
<dbReference type="EMBL" id="CP001301">
    <property type="protein sequence ID" value="ACL34458.1"/>
    <property type="molecule type" value="Genomic_DNA"/>
</dbReference>
<evidence type="ECO:0000313" key="3">
    <source>
        <dbReference type="Proteomes" id="UP000006103"/>
    </source>
</evidence>
<sequence length="57" mass="6553">MIRPKAALVGTNINLIFLCVFYRKAIHNTKELSKNLAIHINDIIKYLKKSENLNISI</sequence>
<keyword evidence="3" id="KW-1185">Reference proteome</keyword>
<reference evidence="2" key="2">
    <citation type="journal article" date="2011" name="J. Bacteriol.">
        <title>Whole-Genome Sequences of Two Borrelia afzelii and Two Borrelia garinii Lyme Disease Agent Isolates.</title>
        <authorList>
            <person name="Casjens S.R."/>
            <person name="Mongodin E.F."/>
            <person name="Qiu W.-G."/>
            <person name="Dunn J.J."/>
            <person name="Luft B.J."/>
            <person name="Fraser-Liggett C.M."/>
            <person name="Schutzer S.E."/>
        </authorList>
    </citation>
    <scope>NUCLEOTIDE SEQUENCE</scope>
    <source>
        <strain evidence="2">PBr</strain>
        <plasmid evidence="2">PBr_lp28-4</plasmid>
    </source>
</reference>
<dbReference type="Proteomes" id="UP000006103">
    <property type="component" value="Plasmid PBr_lp25"/>
</dbReference>
<dbReference type="EMBL" id="CP001304">
    <property type="protein sequence ID" value="ACL34616.1"/>
    <property type="molecule type" value="Genomic_DNA"/>
</dbReference>
<dbReference type="Proteomes" id="UP000006103">
    <property type="component" value="Plasmid PBr_lp28-4"/>
</dbReference>
<gene>
    <name evidence="1" type="ORF">BGAPBR_E0007</name>
    <name evidence="2" type="ORF">BGAPBR_I0005</name>
</gene>
<keyword evidence="1" id="KW-0614">Plasmid</keyword>